<sequence length="144" mass="16509">MSVRILCVQCDSNRLRQELGQLDLDVVYSIALCCLMLEVNLGCASKGNDALWKKHDLKVKNDYTPALFMWIDCLLDANTTRIIFDMKSNPRFVDLLGILRTITERDGKIYTDLLPLKGVMKHLERHLPLPVTAQPIYSIEKLNF</sequence>
<evidence type="ECO:0000313" key="2">
    <source>
        <dbReference type="Proteomes" id="UP000008312"/>
    </source>
</evidence>
<keyword evidence="2" id="KW-1185">Reference proteome</keyword>
<dbReference type="AlphaFoldDB" id="D8M926"/>
<evidence type="ECO:0000313" key="1">
    <source>
        <dbReference type="EMBL" id="CBK24565.2"/>
    </source>
</evidence>
<name>D8M926_BLAHO</name>
<dbReference type="Proteomes" id="UP000008312">
    <property type="component" value="Unassembled WGS sequence"/>
</dbReference>
<gene>
    <name evidence="1" type="ORF">GSBLH_T00004282001</name>
</gene>
<dbReference type="RefSeq" id="XP_012898613.1">
    <property type="nucleotide sequence ID" value="XM_013043159.1"/>
</dbReference>
<accession>D8M926</accession>
<proteinExistence type="predicted"/>
<dbReference type="GeneID" id="24921318"/>
<reference evidence="1" key="1">
    <citation type="submission" date="2010-02" db="EMBL/GenBank/DDBJ databases">
        <title>Sequencing and annotation of the Blastocystis hominis genome.</title>
        <authorList>
            <person name="Wincker P."/>
        </authorList>
    </citation>
    <scope>NUCLEOTIDE SEQUENCE</scope>
    <source>
        <strain evidence="1">Singapore isolate B</strain>
    </source>
</reference>
<dbReference type="OrthoDB" id="10615887at2759"/>
<dbReference type="InParanoid" id="D8M926"/>
<dbReference type="EMBL" id="FN668688">
    <property type="protein sequence ID" value="CBK24565.2"/>
    <property type="molecule type" value="Genomic_DNA"/>
</dbReference>
<protein>
    <submittedName>
        <fullName evidence="1">Uncharacterized protein</fullName>
    </submittedName>
</protein>
<organism evidence="1">
    <name type="scientific">Blastocystis hominis</name>
    <dbReference type="NCBI Taxonomy" id="12968"/>
    <lineage>
        <taxon>Eukaryota</taxon>
        <taxon>Sar</taxon>
        <taxon>Stramenopiles</taxon>
        <taxon>Bigyra</taxon>
        <taxon>Opalozoa</taxon>
        <taxon>Opalinata</taxon>
        <taxon>Blastocystidae</taxon>
        <taxon>Blastocystis</taxon>
    </lineage>
</organism>